<dbReference type="SMART" id="SM00248">
    <property type="entry name" value="ANK"/>
    <property type="match status" value="1"/>
</dbReference>
<keyword evidence="5" id="KW-1185">Reference proteome</keyword>
<dbReference type="PANTHER" id="PTHR24171">
    <property type="entry name" value="ANKYRIN REPEAT DOMAIN-CONTAINING PROTEIN 39-RELATED"/>
    <property type="match status" value="1"/>
</dbReference>
<dbReference type="InterPro" id="IPR036770">
    <property type="entry name" value="Ankyrin_rpt-contain_sf"/>
</dbReference>
<protein>
    <submittedName>
        <fullName evidence="4">Ankyrin repeat domain-containing protein</fullName>
    </submittedName>
</protein>
<gene>
    <name evidence="4" type="ORF">D6D85_03495</name>
</gene>
<evidence type="ECO:0000256" key="3">
    <source>
        <dbReference type="PROSITE-ProRule" id="PRU00023"/>
    </source>
</evidence>
<dbReference type="Gene3D" id="1.25.40.20">
    <property type="entry name" value="Ankyrin repeat-containing domain"/>
    <property type="match status" value="1"/>
</dbReference>
<evidence type="ECO:0000313" key="5">
    <source>
        <dbReference type="Proteomes" id="UP000277582"/>
    </source>
</evidence>
<evidence type="ECO:0000256" key="1">
    <source>
        <dbReference type="ARBA" id="ARBA00022737"/>
    </source>
</evidence>
<feature type="non-terminal residue" evidence="4">
    <location>
        <position position="66"/>
    </location>
</feature>
<dbReference type="SUPFAM" id="SSF48403">
    <property type="entry name" value="Ankyrin repeat"/>
    <property type="match status" value="1"/>
</dbReference>
<dbReference type="RefSeq" id="WP_133308289.1">
    <property type="nucleotide sequence ID" value="NZ_RCOS01000052.1"/>
</dbReference>
<accession>A0A3R9RRL8</accession>
<evidence type="ECO:0000256" key="2">
    <source>
        <dbReference type="ARBA" id="ARBA00023043"/>
    </source>
</evidence>
<dbReference type="Proteomes" id="UP000277582">
    <property type="component" value="Unassembled WGS sequence"/>
</dbReference>
<dbReference type="Pfam" id="PF00023">
    <property type="entry name" value="Ank"/>
    <property type="match status" value="1"/>
</dbReference>
<dbReference type="EMBL" id="RCOS01000052">
    <property type="protein sequence ID" value="RSN76872.1"/>
    <property type="molecule type" value="Genomic_DNA"/>
</dbReference>
<evidence type="ECO:0000313" key="4">
    <source>
        <dbReference type="EMBL" id="RSN76872.1"/>
    </source>
</evidence>
<dbReference type="PROSITE" id="PS50088">
    <property type="entry name" value="ANK_REPEAT"/>
    <property type="match status" value="1"/>
</dbReference>
<dbReference type="PROSITE" id="PS50297">
    <property type="entry name" value="ANK_REP_REGION"/>
    <property type="match status" value="1"/>
</dbReference>
<name>A0A3R9RRL8_9CREN</name>
<feature type="repeat" description="ANK" evidence="3">
    <location>
        <begin position="33"/>
        <end position="65"/>
    </location>
</feature>
<dbReference type="AlphaFoldDB" id="A0A3R9RRL8"/>
<comment type="caution">
    <text evidence="4">The sequence shown here is derived from an EMBL/GenBank/DDBJ whole genome shotgun (WGS) entry which is preliminary data.</text>
</comment>
<organism evidence="4 5">
    <name type="scientific">Candidatus Methanodesulfokora washburnensis</name>
    <dbReference type="NCBI Taxonomy" id="2478471"/>
    <lineage>
        <taxon>Archaea</taxon>
        <taxon>Thermoproteota</taxon>
        <taxon>Candidatus Korarchaeia</taxon>
        <taxon>Candidatus Korarchaeia incertae sedis</taxon>
        <taxon>Candidatus Methanodesulfokora</taxon>
    </lineage>
</organism>
<sequence length="66" mass="7308">MDEELFEALCGGDIFRVKDVLERGADVNARNNDGLTPLHLVAAYGYADVAELLIRRGAYINARVKE</sequence>
<keyword evidence="2 3" id="KW-0040">ANK repeat</keyword>
<dbReference type="InterPro" id="IPR002110">
    <property type="entry name" value="Ankyrin_rpt"/>
</dbReference>
<keyword evidence="1" id="KW-0677">Repeat</keyword>
<proteinExistence type="predicted"/>
<reference evidence="4 5" key="1">
    <citation type="submission" date="2018-10" db="EMBL/GenBank/DDBJ databases">
        <title>Co-occurring genomic capacity for anaerobic methane metabolism and dissimilatory sulfite reduction discovered in the Korarchaeota.</title>
        <authorList>
            <person name="Mckay L.J."/>
            <person name="Dlakic M."/>
            <person name="Fields M.W."/>
            <person name="Delmont T.O."/>
            <person name="Eren A.M."/>
            <person name="Jay Z.J."/>
            <person name="Klingelsmith K.B."/>
            <person name="Rusch D.B."/>
            <person name="Inskeep W.P."/>
        </authorList>
    </citation>
    <scope>NUCLEOTIDE SEQUENCE [LARGE SCALE GENOMIC DNA]</scope>
    <source>
        <strain evidence="4 5">MDKW</strain>
    </source>
</reference>